<dbReference type="OrthoDB" id="4159838at2759"/>
<proteinExistence type="predicted"/>
<dbReference type="EMBL" id="AOKY01000345">
    <property type="protein sequence ID" value="KDB22618.1"/>
    <property type="molecule type" value="Genomic_DNA"/>
</dbReference>
<reference evidence="2 3" key="1">
    <citation type="submission" date="2014-02" db="EMBL/GenBank/DDBJ databases">
        <title>The Genome Sequence of Trichophyton interdigitale MR816.</title>
        <authorList>
            <consortium name="The Broad Institute Genomics Platform"/>
            <person name="Cuomo C.A."/>
            <person name="White T.C."/>
            <person name="Graser Y."/>
            <person name="Martinez-Rossi N."/>
            <person name="Heitman J."/>
            <person name="Young S.K."/>
            <person name="Zeng Q."/>
            <person name="Gargeya S."/>
            <person name="Abouelleil A."/>
            <person name="Alvarado L."/>
            <person name="Chapman S.B."/>
            <person name="Gainer-Dewar J."/>
            <person name="Goldberg J."/>
            <person name="Griggs A."/>
            <person name="Gujja S."/>
            <person name="Hansen M."/>
            <person name="Howarth C."/>
            <person name="Imamovic A."/>
            <person name="Larimer J."/>
            <person name="Martinez D."/>
            <person name="Murphy C."/>
            <person name="Pearson M.D."/>
            <person name="Persinoti G."/>
            <person name="Poon T."/>
            <person name="Priest M."/>
            <person name="Roberts A.D."/>
            <person name="Saif S."/>
            <person name="Shea T.D."/>
            <person name="Sykes S.N."/>
            <person name="Wortman J."/>
            <person name="Nusbaum C."/>
            <person name="Birren B."/>
        </authorList>
    </citation>
    <scope>NUCLEOTIDE SEQUENCE [LARGE SCALE GENOMIC DNA]</scope>
    <source>
        <strain evidence="2 3">MR816</strain>
    </source>
</reference>
<organism evidence="2 3">
    <name type="scientific">Trichophyton interdigitale (strain MR816)</name>
    <dbReference type="NCBI Taxonomy" id="1215338"/>
    <lineage>
        <taxon>Eukaryota</taxon>
        <taxon>Fungi</taxon>
        <taxon>Dikarya</taxon>
        <taxon>Ascomycota</taxon>
        <taxon>Pezizomycotina</taxon>
        <taxon>Eurotiomycetes</taxon>
        <taxon>Eurotiomycetidae</taxon>
        <taxon>Onygenales</taxon>
        <taxon>Arthrodermataceae</taxon>
        <taxon>Trichophyton</taxon>
    </lineage>
</organism>
<evidence type="ECO:0000256" key="1">
    <source>
        <dbReference type="SAM" id="MobiDB-lite"/>
    </source>
</evidence>
<evidence type="ECO:0000313" key="2">
    <source>
        <dbReference type="EMBL" id="KDB22618.1"/>
    </source>
</evidence>
<feature type="region of interest" description="Disordered" evidence="1">
    <location>
        <begin position="722"/>
        <end position="834"/>
    </location>
</feature>
<feature type="compositionally biased region" description="Polar residues" evidence="1">
    <location>
        <begin position="824"/>
        <end position="834"/>
    </location>
</feature>
<feature type="compositionally biased region" description="Low complexity" evidence="1">
    <location>
        <begin position="62"/>
        <end position="75"/>
    </location>
</feature>
<keyword evidence="3" id="KW-1185">Reference proteome</keyword>
<dbReference type="OMA" id="CGMHISR"/>
<feature type="region of interest" description="Disordered" evidence="1">
    <location>
        <begin position="897"/>
        <end position="924"/>
    </location>
</feature>
<accession>A0A059J4L0</accession>
<dbReference type="HOGENOM" id="CLU_011198_0_0_1"/>
<comment type="caution">
    <text evidence="2">The sequence shown here is derived from an EMBL/GenBank/DDBJ whole genome shotgun (WGS) entry which is preliminary data.</text>
</comment>
<evidence type="ECO:0000313" key="3">
    <source>
        <dbReference type="Proteomes" id="UP000024533"/>
    </source>
</evidence>
<feature type="compositionally biased region" description="Acidic residues" evidence="1">
    <location>
        <begin position="915"/>
        <end position="924"/>
    </location>
</feature>
<feature type="compositionally biased region" description="Polar residues" evidence="1">
    <location>
        <begin position="760"/>
        <end position="772"/>
    </location>
</feature>
<gene>
    <name evidence="2" type="ORF">H109_05487</name>
</gene>
<dbReference type="Proteomes" id="UP000024533">
    <property type="component" value="Unassembled WGS sequence"/>
</dbReference>
<feature type="region of interest" description="Disordered" evidence="1">
    <location>
        <begin position="59"/>
        <end position="129"/>
    </location>
</feature>
<dbReference type="AlphaFoldDB" id="A0A059J4L0"/>
<sequence>MGSSHINSRSRPPPPQIPINLRWCNRALRPLTSIYVRLEKHWKISPLRDEEYVHRTYDSCESSSHSSQNVRRSMSMSGNASDSESAKEDPTWVPGDAARKPIKHRYSGRKERSRTNLRSKVVARSPEPEKLQPGQLAIATPLILGKRRMVSFPKMSTSVDSTENEMPQNQKIFSYSKRKYLGNSWSLSEIAHGLEDTYNDPSYVAIVQTIFSAWDTFLRMSDPQQSKPHRGTNSLLSMALSTTSKYILQEQERINNLEEKDEETDVAGCIITELEKMYAMGNHGWRPLKELVRSHGIHLMCEAIRRRWLSPQLSRRIVLQSFSLQAHDAAGALLSAMLSLSPVIPPPIRLDSNLFKPSHSVALHTLESYVRPSGNFSIFFREMASLLDRGRLPAEWIATDSMKYYLTAALQSVAADDEHSFASLRLITSCILAAAGSKRTIPAQVLSNLRRSKRGAIRGRKSESEAGFTSSFLHPKASCYDPISIALSNSITSILTVLSSSHFAKSGFGKAAASTMYNLLSYLSTIVQRDIERTILDKGKNKLNLQPTRACAILLSDFLANFLGNNRKESQRQAAICASPILHNLGYLAAMHMNKKELVEELADFILQIARCLGRVRNDNGFEVAKRFTLAFNTASVKKHPILRIVLSKVAVEVALKFAESTCLQEHHDWASYIQDQVAACDFSECDMDDMQPLTPSLRRTGTGFRWEDGIGEWVAKTPTFSQTKGSKYTPPLPDCTASTSQRGVTDLKMEISDTEESDSGFSMISNQNRDNSSVSSRYSDSPPPKRKRLTGSSGDQSFIRVSERGQNNTCLPQRQAARHWSPSIDTQSDNGSRQCRHVPAKLVSPTTTGHQRSTGGTQMHGTSDNVAVVIEVPRKRKSNDLGAVLLKEHVVCRRKRRATEPYGSKSSAFNLADKEEENEEDEEEDILNHAPALSQRFQHRIRHLTASRQSQIRLKEFRSARPRRSARLSLAERVIPCSDSSEDELSFC</sequence>
<name>A0A059J4L0_TRIIM</name>
<protein>
    <submittedName>
        <fullName evidence="2">Uncharacterized protein</fullName>
    </submittedName>
</protein>